<name>A0AAW1N0H1_POPJA</name>
<reference evidence="1 2" key="1">
    <citation type="journal article" date="2024" name="BMC Genomics">
        <title>De novo assembly and annotation of Popillia japonica's genome with initial clues to its potential as an invasive pest.</title>
        <authorList>
            <person name="Cucini C."/>
            <person name="Boschi S."/>
            <person name="Funari R."/>
            <person name="Cardaioli E."/>
            <person name="Iannotti N."/>
            <person name="Marturano G."/>
            <person name="Paoli F."/>
            <person name="Bruttini M."/>
            <person name="Carapelli A."/>
            <person name="Frati F."/>
            <person name="Nardi F."/>
        </authorList>
    </citation>
    <scope>NUCLEOTIDE SEQUENCE [LARGE SCALE GENOMIC DNA]</scope>
    <source>
        <strain evidence="1">DMR45628</strain>
    </source>
</reference>
<keyword evidence="2" id="KW-1185">Reference proteome</keyword>
<evidence type="ECO:0000313" key="2">
    <source>
        <dbReference type="Proteomes" id="UP001458880"/>
    </source>
</evidence>
<dbReference type="EMBL" id="JASPKY010000023">
    <property type="protein sequence ID" value="KAK9752091.1"/>
    <property type="molecule type" value="Genomic_DNA"/>
</dbReference>
<evidence type="ECO:0000313" key="1">
    <source>
        <dbReference type="EMBL" id="KAK9752091.1"/>
    </source>
</evidence>
<dbReference type="Proteomes" id="UP001458880">
    <property type="component" value="Unassembled WGS sequence"/>
</dbReference>
<accession>A0AAW1N0H1</accession>
<comment type="caution">
    <text evidence="1">The sequence shown here is derived from an EMBL/GenBank/DDBJ whole genome shotgun (WGS) entry which is preliminary data.</text>
</comment>
<proteinExistence type="predicted"/>
<dbReference type="AlphaFoldDB" id="A0AAW1N0H1"/>
<protein>
    <submittedName>
        <fullName evidence="1">Uncharacterized protein</fullName>
    </submittedName>
</protein>
<organism evidence="1 2">
    <name type="scientific">Popillia japonica</name>
    <name type="common">Japanese beetle</name>
    <dbReference type="NCBI Taxonomy" id="7064"/>
    <lineage>
        <taxon>Eukaryota</taxon>
        <taxon>Metazoa</taxon>
        <taxon>Ecdysozoa</taxon>
        <taxon>Arthropoda</taxon>
        <taxon>Hexapoda</taxon>
        <taxon>Insecta</taxon>
        <taxon>Pterygota</taxon>
        <taxon>Neoptera</taxon>
        <taxon>Endopterygota</taxon>
        <taxon>Coleoptera</taxon>
        <taxon>Polyphaga</taxon>
        <taxon>Scarabaeiformia</taxon>
        <taxon>Scarabaeidae</taxon>
        <taxon>Rutelinae</taxon>
        <taxon>Popillia</taxon>
    </lineage>
</organism>
<sequence length="107" mass="13290">MQKSRPRRMWKEKVPEKARKMGIKWRERQSRKLLWLCVPYAKPETNEKSTYTYIYKRRVSGKKEKRKPRGMWRNKEPEEAKKMEISWKERQSRSLIWTKCALCQNRD</sequence>
<gene>
    <name evidence="1" type="ORF">QE152_g4543</name>
</gene>